<dbReference type="OrthoDB" id="7939818at2759"/>
<evidence type="ECO:0000256" key="10">
    <source>
        <dbReference type="RuleBase" id="RU367135"/>
    </source>
</evidence>
<dbReference type="InterPro" id="IPR004308">
    <property type="entry name" value="GCS"/>
</dbReference>
<dbReference type="PANTHER" id="PTHR11164">
    <property type="entry name" value="GLUTAMATE CYSTEINE LIGASE"/>
    <property type="match status" value="1"/>
</dbReference>
<organism evidence="12 13">
    <name type="scientific">Ceratobasidium theobromae</name>
    <dbReference type="NCBI Taxonomy" id="1582974"/>
    <lineage>
        <taxon>Eukaryota</taxon>
        <taxon>Fungi</taxon>
        <taxon>Dikarya</taxon>
        <taxon>Basidiomycota</taxon>
        <taxon>Agaricomycotina</taxon>
        <taxon>Agaricomycetes</taxon>
        <taxon>Cantharellales</taxon>
        <taxon>Ceratobasidiaceae</taxon>
        <taxon>Ceratobasidium</taxon>
    </lineage>
</organism>
<dbReference type="Pfam" id="PF03074">
    <property type="entry name" value="GCS"/>
    <property type="match status" value="1"/>
</dbReference>
<evidence type="ECO:0000256" key="5">
    <source>
        <dbReference type="ARBA" id="ARBA00022684"/>
    </source>
</evidence>
<reference evidence="12 13" key="1">
    <citation type="journal article" date="2019" name="Fungal Biol. Biotechnol.">
        <title>Draft genome sequence of fastidious pathogen Ceratobasidium theobromae, which causes vascular-streak dieback in Theobroma cacao.</title>
        <authorList>
            <person name="Ali S.S."/>
            <person name="Asman A."/>
            <person name="Shao J."/>
            <person name="Firmansyah A.P."/>
            <person name="Susilo A.W."/>
            <person name="Rosmana A."/>
            <person name="McMahon P."/>
            <person name="Junaid M."/>
            <person name="Guest D."/>
            <person name="Kheng T.Y."/>
            <person name="Meinhardt L.W."/>
            <person name="Bailey B.A."/>
        </authorList>
    </citation>
    <scope>NUCLEOTIDE SEQUENCE [LARGE SCALE GENOMIC DNA]</scope>
    <source>
        <strain evidence="12 13">CT2</strain>
    </source>
</reference>
<comment type="similarity">
    <text evidence="2 10">Belongs to the glutamate--cysteine ligase type 3 family.</text>
</comment>
<dbReference type="EMBL" id="SSOP01000165">
    <property type="protein sequence ID" value="KAB5590498.1"/>
    <property type="molecule type" value="Genomic_DNA"/>
</dbReference>
<keyword evidence="13" id="KW-1185">Reference proteome</keyword>
<keyword evidence="11" id="KW-0812">Transmembrane</keyword>
<evidence type="ECO:0000256" key="8">
    <source>
        <dbReference type="ARBA" id="ARBA00030585"/>
    </source>
</evidence>
<dbReference type="GO" id="GO:0005524">
    <property type="term" value="F:ATP binding"/>
    <property type="evidence" value="ECO:0007669"/>
    <property type="project" value="UniProtKB-UniRule"/>
</dbReference>
<dbReference type="GO" id="GO:0004357">
    <property type="term" value="F:glutamate-cysteine ligase activity"/>
    <property type="evidence" value="ECO:0007669"/>
    <property type="project" value="UniProtKB-UniRule"/>
</dbReference>
<keyword evidence="11" id="KW-0472">Membrane</keyword>
<sequence>MEVQPTDFENASFAVFITLLSHAILQLGVNLYVPISKVDENMSRAQKRDAVKGGRFWFRKHVWPKSYGTRGVGYARSSELDSIEEEFKQMTMDEIINGKESFPGFLGIVNAYLDSLKIESDAKLKLNKYLNLIKRRANGSLQTPAAWIRDFVRAHPAYKFDSVISQQINYDIIKAIEES</sequence>
<dbReference type="PANTHER" id="PTHR11164:SF0">
    <property type="entry name" value="GLUTAMATE--CYSTEINE LIGASE CATALYTIC SUBUNIT"/>
    <property type="match status" value="1"/>
</dbReference>
<dbReference type="InterPro" id="IPR014746">
    <property type="entry name" value="Gln_synth/guanido_kin_cat_dom"/>
</dbReference>
<evidence type="ECO:0000256" key="6">
    <source>
        <dbReference type="ARBA" id="ARBA00022741"/>
    </source>
</evidence>
<comment type="caution">
    <text evidence="12">The sequence shown here is derived from an EMBL/GenBank/DDBJ whole genome shotgun (WGS) entry which is preliminary data.</text>
</comment>
<evidence type="ECO:0000256" key="2">
    <source>
        <dbReference type="ARBA" id="ARBA00008100"/>
    </source>
</evidence>
<evidence type="ECO:0000256" key="1">
    <source>
        <dbReference type="ARBA" id="ARBA00005006"/>
    </source>
</evidence>
<dbReference type="UniPathway" id="UPA00142">
    <property type="reaction ID" value="UER00209"/>
</dbReference>
<evidence type="ECO:0000256" key="11">
    <source>
        <dbReference type="SAM" id="Phobius"/>
    </source>
</evidence>
<comment type="catalytic activity">
    <reaction evidence="10">
        <text>L-cysteine + L-glutamate + ATP = gamma-L-glutamyl-L-cysteine + ADP + phosphate + H(+)</text>
        <dbReference type="Rhea" id="RHEA:13285"/>
        <dbReference type="ChEBI" id="CHEBI:15378"/>
        <dbReference type="ChEBI" id="CHEBI:29985"/>
        <dbReference type="ChEBI" id="CHEBI:30616"/>
        <dbReference type="ChEBI" id="CHEBI:35235"/>
        <dbReference type="ChEBI" id="CHEBI:43474"/>
        <dbReference type="ChEBI" id="CHEBI:58173"/>
        <dbReference type="ChEBI" id="CHEBI:456216"/>
        <dbReference type="EC" id="6.3.2.2"/>
    </reaction>
</comment>
<evidence type="ECO:0000313" key="12">
    <source>
        <dbReference type="EMBL" id="KAB5590498.1"/>
    </source>
</evidence>
<keyword evidence="5 10" id="KW-0317">Glutathione biosynthesis</keyword>
<evidence type="ECO:0000256" key="4">
    <source>
        <dbReference type="ARBA" id="ARBA00022598"/>
    </source>
</evidence>
<dbReference type="Gene3D" id="1.10.8.960">
    <property type="match status" value="1"/>
</dbReference>
<protein>
    <recommendedName>
        <fullName evidence="3 10">Glutamate--cysteine ligase</fullName>
        <ecNumber evidence="3 10">6.3.2.2</ecNumber>
    </recommendedName>
    <alternativeName>
        <fullName evidence="9 10">Gamma-ECS</fullName>
    </alternativeName>
    <alternativeName>
        <fullName evidence="8 10">Gamma-glutamylcysteine synthetase</fullName>
    </alternativeName>
</protein>
<keyword evidence="7 10" id="KW-0067">ATP-binding</keyword>
<dbReference type="EC" id="6.3.2.2" evidence="3 10"/>
<dbReference type="Proteomes" id="UP000383932">
    <property type="component" value="Unassembled WGS sequence"/>
</dbReference>
<dbReference type="GO" id="GO:0017109">
    <property type="term" value="C:glutamate-cysteine ligase complex"/>
    <property type="evidence" value="ECO:0007669"/>
    <property type="project" value="TreeGrafter"/>
</dbReference>
<evidence type="ECO:0000256" key="9">
    <source>
        <dbReference type="ARBA" id="ARBA00032122"/>
    </source>
</evidence>
<evidence type="ECO:0000256" key="7">
    <source>
        <dbReference type="ARBA" id="ARBA00022840"/>
    </source>
</evidence>
<comment type="pathway">
    <text evidence="1 10">Sulfur metabolism; glutathione biosynthesis; glutathione from L-cysteine and L-glutamate: step 1/2.</text>
</comment>
<dbReference type="GO" id="GO:0006750">
    <property type="term" value="P:glutathione biosynthetic process"/>
    <property type="evidence" value="ECO:0007669"/>
    <property type="project" value="UniProtKB-UniRule"/>
</dbReference>
<keyword evidence="6 10" id="KW-0547">Nucleotide-binding</keyword>
<feature type="transmembrane region" description="Helical" evidence="11">
    <location>
        <begin position="12"/>
        <end position="33"/>
    </location>
</feature>
<gene>
    <name evidence="12" type="ORF">CTheo_6047</name>
</gene>
<keyword evidence="11" id="KW-1133">Transmembrane helix</keyword>
<accession>A0A5N5QGA9</accession>
<evidence type="ECO:0000256" key="3">
    <source>
        <dbReference type="ARBA" id="ARBA00012220"/>
    </source>
</evidence>
<evidence type="ECO:0000313" key="13">
    <source>
        <dbReference type="Proteomes" id="UP000383932"/>
    </source>
</evidence>
<proteinExistence type="inferred from homology"/>
<keyword evidence="4 10" id="KW-0436">Ligase</keyword>
<dbReference type="Gene3D" id="3.30.590.50">
    <property type="match status" value="1"/>
</dbReference>
<dbReference type="AlphaFoldDB" id="A0A5N5QGA9"/>
<dbReference type="SUPFAM" id="SSF55931">
    <property type="entry name" value="Glutamine synthetase/guanido kinase"/>
    <property type="match status" value="1"/>
</dbReference>
<name>A0A5N5QGA9_9AGAM</name>